<accession>A0A412FY90</accession>
<dbReference type="GeneID" id="83015971"/>
<dbReference type="RefSeq" id="WP_117895312.1">
    <property type="nucleotide sequence ID" value="NZ_CABJCV010000013.1"/>
</dbReference>
<keyword evidence="1" id="KW-1133">Transmembrane helix</keyword>
<keyword evidence="1" id="KW-0472">Membrane</keyword>
<name>A0A412FY90_9FIRM</name>
<protein>
    <submittedName>
        <fullName evidence="2">Uncharacterized protein</fullName>
    </submittedName>
</protein>
<evidence type="ECO:0000313" key="2">
    <source>
        <dbReference type="EMBL" id="RGR73127.1"/>
    </source>
</evidence>
<keyword evidence="3" id="KW-1185">Reference proteome</keyword>
<sequence>MKMIMALVPLAEEVGGATIPDLTPFITAMTGALTPEALLAVLATIIGVGMGFVLMWFGVRKSKQMFQSAVFKGRLSV</sequence>
<dbReference type="EMBL" id="QRUP01000013">
    <property type="protein sequence ID" value="RGR73127.1"/>
    <property type="molecule type" value="Genomic_DNA"/>
</dbReference>
<gene>
    <name evidence="2" type="ORF">DWY25_11250</name>
</gene>
<dbReference type="AlphaFoldDB" id="A0A412FY90"/>
<evidence type="ECO:0000256" key="1">
    <source>
        <dbReference type="SAM" id="Phobius"/>
    </source>
</evidence>
<proteinExistence type="predicted"/>
<reference evidence="2 3" key="1">
    <citation type="submission" date="2018-08" db="EMBL/GenBank/DDBJ databases">
        <title>A genome reference for cultivated species of the human gut microbiota.</title>
        <authorList>
            <person name="Zou Y."/>
            <person name="Xue W."/>
            <person name="Luo G."/>
        </authorList>
    </citation>
    <scope>NUCLEOTIDE SEQUENCE [LARGE SCALE GENOMIC DNA]</scope>
    <source>
        <strain evidence="2 3">AF24-29</strain>
    </source>
</reference>
<comment type="caution">
    <text evidence="2">The sequence shown here is derived from an EMBL/GenBank/DDBJ whole genome shotgun (WGS) entry which is preliminary data.</text>
</comment>
<evidence type="ECO:0000313" key="3">
    <source>
        <dbReference type="Proteomes" id="UP000284178"/>
    </source>
</evidence>
<organism evidence="2 3">
    <name type="scientific">Holdemania filiformis</name>
    <dbReference type="NCBI Taxonomy" id="61171"/>
    <lineage>
        <taxon>Bacteria</taxon>
        <taxon>Bacillati</taxon>
        <taxon>Bacillota</taxon>
        <taxon>Erysipelotrichia</taxon>
        <taxon>Erysipelotrichales</taxon>
        <taxon>Erysipelotrichaceae</taxon>
        <taxon>Holdemania</taxon>
    </lineage>
</organism>
<keyword evidence="1" id="KW-0812">Transmembrane</keyword>
<feature type="transmembrane region" description="Helical" evidence="1">
    <location>
        <begin position="40"/>
        <end position="59"/>
    </location>
</feature>
<dbReference type="Proteomes" id="UP000284178">
    <property type="component" value="Unassembled WGS sequence"/>
</dbReference>